<dbReference type="GO" id="GO:0046872">
    <property type="term" value="F:metal ion binding"/>
    <property type="evidence" value="ECO:0007669"/>
    <property type="project" value="UniProtKB-KW"/>
</dbReference>
<dbReference type="GO" id="GO:0005634">
    <property type="term" value="C:nucleus"/>
    <property type="evidence" value="ECO:0007669"/>
    <property type="project" value="UniProtKB-SubCell"/>
</dbReference>
<dbReference type="InterPro" id="IPR009057">
    <property type="entry name" value="Homeodomain-like_sf"/>
</dbReference>
<dbReference type="SMART" id="SM00132">
    <property type="entry name" value="LIM"/>
    <property type="match status" value="2"/>
</dbReference>
<dbReference type="Proteomes" id="UP000663829">
    <property type="component" value="Unassembled WGS sequence"/>
</dbReference>
<protein>
    <submittedName>
        <fullName evidence="15">Uncharacterized protein</fullName>
    </submittedName>
</protein>
<feature type="DNA-binding region" description="Homeobox" evidence="9">
    <location>
        <begin position="168"/>
        <end position="227"/>
    </location>
</feature>
<dbReference type="GO" id="GO:0030182">
    <property type="term" value="P:neuron differentiation"/>
    <property type="evidence" value="ECO:0007669"/>
    <property type="project" value="TreeGrafter"/>
</dbReference>
<dbReference type="GO" id="GO:0000977">
    <property type="term" value="F:RNA polymerase II transcription regulatory region sequence-specific DNA binding"/>
    <property type="evidence" value="ECO:0007669"/>
    <property type="project" value="TreeGrafter"/>
</dbReference>
<dbReference type="InterPro" id="IPR050453">
    <property type="entry name" value="LIM_Homeobox_TF"/>
</dbReference>
<dbReference type="InterPro" id="IPR001781">
    <property type="entry name" value="Znf_LIM"/>
</dbReference>
<dbReference type="GO" id="GO:0000981">
    <property type="term" value="F:DNA-binding transcription factor activity, RNA polymerase II-specific"/>
    <property type="evidence" value="ECO:0007669"/>
    <property type="project" value="TreeGrafter"/>
</dbReference>
<dbReference type="OrthoDB" id="10068367at2759"/>
<comment type="caution">
    <text evidence="15">The sequence shown here is derived from an EMBL/GenBank/DDBJ whole genome shotgun (WGS) entry which is preliminary data.</text>
</comment>
<dbReference type="InterPro" id="IPR001356">
    <property type="entry name" value="HD"/>
</dbReference>
<feature type="domain" description="LIM zinc-binding" evidence="13">
    <location>
        <begin position="98"/>
        <end position="160"/>
    </location>
</feature>
<evidence type="ECO:0000313" key="16">
    <source>
        <dbReference type="EMBL" id="CAF3726247.1"/>
    </source>
</evidence>
<keyword evidence="5 10" id="KW-0440">LIM domain</keyword>
<evidence type="ECO:0000256" key="2">
    <source>
        <dbReference type="ARBA" id="ARBA00022723"/>
    </source>
</evidence>
<evidence type="ECO:0000313" key="15">
    <source>
        <dbReference type="EMBL" id="CAF0950586.1"/>
    </source>
</evidence>
<evidence type="ECO:0000259" key="14">
    <source>
        <dbReference type="PROSITE" id="PS50071"/>
    </source>
</evidence>
<dbReference type="SUPFAM" id="SSF57716">
    <property type="entry name" value="Glucocorticoid receptor-like (DNA-binding domain)"/>
    <property type="match status" value="2"/>
</dbReference>
<keyword evidence="2 10" id="KW-0479">Metal-binding</keyword>
<dbReference type="PANTHER" id="PTHR24208">
    <property type="entry name" value="LIM/HOMEOBOX PROTEIN LHX"/>
    <property type="match status" value="1"/>
</dbReference>
<keyword evidence="7 9" id="KW-0371">Homeobox</keyword>
<feature type="domain" description="LIM zinc-binding" evidence="13">
    <location>
        <begin position="36"/>
        <end position="97"/>
    </location>
</feature>
<dbReference type="EMBL" id="CAJOBC010002301">
    <property type="protein sequence ID" value="CAF3726247.1"/>
    <property type="molecule type" value="Genomic_DNA"/>
</dbReference>
<evidence type="ECO:0000256" key="10">
    <source>
        <dbReference type="PROSITE-ProRule" id="PRU00125"/>
    </source>
</evidence>
<dbReference type="PROSITE" id="PS00478">
    <property type="entry name" value="LIM_DOMAIN_1"/>
    <property type="match status" value="1"/>
</dbReference>
<sequence>MEFSNETKETFKIQTTKVTQLLSNEVKKQQVTNDMVACTSCGDNILSKYYLRVADKLFHEECLQCTICKLSLESHKSCFIKGIQIFCRQDYYKRYGSIKCSKCGRNIQPSDWVRRAKEHVYHLACFACNSCKRQLSTGEEFALLNSAVLCKTHYCESSENDDPKQGKAKRVRTTFTEEQLQVLQANFEVDSNPDGQDLERIAQITGLSKRVIQVYFQNTRARQKKIRDKNVHELRHQQQQEQQQQISLSTMVGNVDKSKDDMPVSDDFHNMPSRHCHQLKLNVNLMNHRSSIRQHHYLFLLTHGEKYLVKSDASEDQQDTLSTNHWSNEQNSPSMIYDAENSLDVSTDEYSTGFI</sequence>
<accession>A0A814D406</accession>
<keyword evidence="8 9" id="KW-0539">Nucleus</keyword>
<dbReference type="CDD" id="cd00086">
    <property type="entry name" value="homeodomain"/>
    <property type="match status" value="1"/>
</dbReference>
<gene>
    <name evidence="15" type="ORF">GPM918_LOCUS11219</name>
    <name evidence="16" type="ORF">SRO942_LOCUS11216</name>
</gene>
<organism evidence="15 17">
    <name type="scientific">Didymodactylos carnosus</name>
    <dbReference type="NCBI Taxonomy" id="1234261"/>
    <lineage>
        <taxon>Eukaryota</taxon>
        <taxon>Metazoa</taxon>
        <taxon>Spiralia</taxon>
        <taxon>Gnathifera</taxon>
        <taxon>Rotifera</taxon>
        <taxon>Eurotatoria</taxon>
        <taxon>Bdelloidea</taxon>
        <taxon>Philodinida</taxon>
        <taxon>Philodinidae</taxon>
        <taxon>Didymodactylos</taxon>
    </lineage>
</organism>
<dbReference type="Gene3D" id="1.10.10.60">
    <property type="entry name" value="Homeodomain-like"/>
    <property type="match status" value="1"/>
</dbReference>
<feature type="domain" description="Homeobox" evidence="14">
    <location>
        <begin position="166"/>
        <end position="226"/>
    </location>
</feature>
<evidence type="ECO:0000256" key="8">
    <source>
        <dbReference type="ARBA" id="ARBA00023242"/>
    </source>
</evidence>
<evidence type="ECO:0000256" key="6">
    <source>
        <dbReference type="ARBA" id="ARBA00023125"/>
    </source>
</evidence>
<keyword evidence="3" id="KW-0677">Repeat</keyword>
<dbReference type="PROSITE" id="PS50071">
    <property type="entry name" value="HOMEOBOX_2"/>
    <property type="match status" value="1"/>
</dbReference>
<dbReference type="SUPFAM" id="SSF46689">
    <property type="entry name" value="Homeodomain-like"/>
    <property type="match status" value="1"/>
</dbReference>
<comment type="subcellular location">
    <subcellularLocation>
        <location evidence="1 9 11">Nucleus</location>
    </subcellularLocation>
</comment>
<keyword evidence="6 9" id="KW-0238">DNA-binding</keyword>
<evidence type="ECO:0000256" key="1">
    <source>
        <dbReference type="ARBA" id="ARBA00004123"/>
    </source>
</evidence>
<evidence type="ECO:0000256" key="9">
    <source>
        <dbReference type="PROSITE-ProRule" id="PRU00108"/>
    </source>
</evidence>
<keyword evidence="4 10" id="KW-0862">Zinc</keyword>
<dbReference type="FunFam" id="1.10.10.60:FF:000027">
    <property type="entry name" value="LIM/homeobox protein Lhx9"/>
    <property type="match status" value="1"/>
</dbReference>
<evidence type="ECO:0000256" key="4">
    <source>
        <dbReference type="ARBA" id="ARBA00022833"/>
    </source>
</evidence>
<dbReference type="Proteomes" id="UP000681722">
    <property type="component" value="Unassembled WGS sequence"/>
</dbReference>
<feature type="compositionally biased region" description="Polar residues" evidence="12">
    <location>
        <begin position="319"/>
        <end position="333"/>
    </location>
</feature>
<evidence type="ECO:0000256" key="5">
    <source>
        <dbReference type="ARBA" id="ARBA00023038"/>
    </source>
</evidence>
<evidence type="ECO:0000256" key="3">
    <source>
        <dbReference type="ARBA" id="ARBA00022737"/>
    </source>
</evidence>
<dbReference type="EMBL" id="CAJNOQ010002303">
    <property type="protein sequence ID" value="CAF0950586.1"/>
    <property type="molecule type" value="Genomic_DNA"/>
</dbReference>
<evidence type="ECO:0000256" key="11">
    <source>
        <dbReference type="RuleBase" id="RU000682"/>
    </source>
</evidence>
<dbReference type="AlphaFoldDB" id="A0A814D406"/>
<name>A0A814D406_9BILA</name>
<reference evidence="15" key="1">
    <citation type="submission" date="2021-02" db="EMBL/GenBank/DDBJ databases">
        <authorList>
            <person name="Nowell W R."/>
        </authorList>
    </citation>
    <scope>NUCLEOTIDE SEQUENCE</scope>
</reference>
<feature type="region of interest" description="Disordered" evidence="12">
    <location>
        <begin position="312"/>
        <end position="333"/>
    </location>
</feature>
<dbReference type="Pfam" id="PF00046">
    <property type="entry name" value="Homeodomain"/>
    <property type="match status" value="1"/>
</dbReference>
<dbReference type="SMART" id="SM00389">
    <property type="entry name" value="HOX"/>
    <property type="match status" value="1"/>
</dbReference>
<evidence type="ECO:0000259" key="13">
    <source>
        <dbReference type="PROSITE" id="PS50023"/>
    </source>
</evidence>
<evidence type="ECO:0000256" key="12">
    <source>
        <dbReference type="SAM" id="MobiDB-lite"/>
    </source>
</evidence>
<dbReference type="PROSITE" id="PS50023">
    <property type="entry name" value="LIM_DOMAIN_2"/>
    <property type="match status" value="2"/>
</dbReference>
<keyword evidence="17" id="KW-1185">Reference proteome</keyword>
<evidence type="ECO:0000256" key="7">
    <source>
        <dbReference type="ARBA" id="ARBA00023155"/>
    </source>
</evidence>
<dbReference type="Pfam" id="PF00412">
    <property type="entry name" value="LIM"/>
    <property type="match status" value="2"/>
</dbReference>
<dbReference type="Gene3D" id="2.10.110.10">
    <property type="entry name" value="Cysteine Rich Protein"/>
    <property type="match status" value="2"/>
</dbReference>
<proteinExistence type="predicted"/>
<evidence type="ECO:0000313" key="17">
    <source>
        <dbReference type="Proteomes" id="UP000663829"/>
    </source>
</evidence>
<dbReference type="PANTHER" id="PTHR24208:SF127">
    <property type="entry name" value="LIM_HOMEOBOX PROTEIN AWH"/>
    <property type="match status" value="1"/>
</dbReference>
<dbReference type="CDD" id="cd09379">
    <property type="entry name" value="LIM2_AWH"/>
    <property type="match status" value="1"/>
</dbReference>